<dbReference type="InterPro" id="IPR032266">
    <property type="entry name" value="HIGH_NTase1_ass"/>
</dbReference>
<dbReference type="AlphaFoldDB" id="A0A366M9F6"/>
<sequence>MSSDELIPSKDFVKEIIERDKKIFFKDCNDSVNSNNLKSESKKKYSTNNDKDIIADFTEYNPLHNGHYHCMKIAKEKIPNGIFVAIVPGLFERSGRGVPFTMTRQSRAKVAIVVGVDIVIEGPPMGVMGSGQYSLCLAKTFQALNTDFIPRGYRPFDGYEIILDRVYNGHGVAPKPYKIIDMENNEVLFEGKLEEDNYVIASLSKSFKKIGFNFKNKFLFVKRIKGVSGTLIREATKSGNFSNVTKMLPSSTINILKNEIKESRAPLHMSRDVDSILDSANNLSFEELTNLNLIDTKTAKNLVDQRENKDFESLEEIQNCISYGFSTHFNHRVLSVLETKINKNIIYDYIDNYPSKIRVLDYKNEAVLEEFKNNINKNERSLELWQ</sequence>
<dbReference type="Proteomes" id="UP000253099">
    <property type="component" value="Unassembled WGS sequence"/>
</dbReference>
<reference evidence="2 3" key="1">
    <citation type="submission" date="2018-06" db="EMBL/GenBank/DDBJ databases">
        <title>Genomic insight into two independent archaeal endosymbiosis events.</title>
        <authorList>
            <person name="Lind A.E."/>
            <person name="Lewis W.H."/>
            <person name="Spang A."/>
            <person name="Guy L."/>
            <person name="Embley M.T."/>
            <person name="Ettema T.J.G."/>
        </authorList>
    </citation>
    <scope>NUCLEOTIDE SEQUENCE [LARGE SCALE GENOMIC DNA]</scope>
    <source>
        <strain evidence="2">NOE</strain>
    </source>
</reference>
<comment type="caution">
    <text evidence="2">The sequence shown here is derived from an EMBL/GenBank/DDBJ whole genome shotgun (WGS) entry which is preliminary data.</text>
</comment>
<dbReference type="PANTHER" id="PTHR37825:SF1">
    <property type="entry name" value="TRNA(MET) CYTIDINE ACETATE LIGASE"/>
    <property type="match status" value="1"/>
</dbReference>
<dbReference type="InterPro" id="IPR008513">
    <property type="entry name" value="tRNA(Met)_cyd_acetate_ligase"/>
</dbReference>
<dbReference type="PANTHER" id="PTHR37825">
    <property type="entry name" value="TRNA(MET) CYTIDINE ACETATE LIGASE"/>
    <property type="match status" value="1"/>
</dbReference>
<dbReference type="EMBL" id="NIZT01000070">
    <property type="protein sequence ID" value="RBQ22360.1"/>
    <property type="molecule type" value="Genomic_DNA"/>
</dbReference>
<dbReference type="Pfam" id="PF05636">
    <property type="entry name" value="HIGH_NTase1"/>
    <property type="match status" value="1"/>
</dbReference>
<dbReference type="Gene3D" id="1.20.58.620">
    <property type="match status" value="1"/>
</dbReference>
<dbReference type="SUPFAM" id="SSF160975">
    <property type="entry name" value="AF1531-like"/>
    <property type="match status" value="1"/>
</dbReference>
<accession>A0A366M9F6</accession>
<evidence type="ECO:0000313" key="3">
    <source>
        <dbReference type="Proteomes" id="UP000253099"/>
    </source>
</evidence>
<dbReference type="Gene3D" id="3.40.50.620">
    <property type="entry name" value="HUPs"/>
    <property type="match status" value="1"/>
</dbReference>
<gene>
    <name evidence="2" type="ORF">ALNOE001_21030</name>
</gene>
<dbReference type="InterPro" id="IPR014729">
    <property type="entry name" value="Rossmann-like_a/b/a_fold"/>
</dbReference>
<dbReference type="SUPFAM" id="SSF52374">
    <property type="entry name" value="Nucleotidylyl transferase"/>
    <property type="match status" value="1"/>
</dbReference>
<organism evidence="2 3">
    <name type="scientific">Candidatus Methanobinarius endosymbioticus</name>
    <dbReference type="NCBI Taxonomy" id="2006182"/>
    <lineage>
        <taxon>Archaea</taxon>
        <taxon>Methanobacteriati</taxon>
        <taxon>Methanobacteriota</taxon>
        <taxon>Methanomada group</taxon>
        <taxon>Methanobacteria</taxon>
        <taxon>Methanobacteriales</taxon>
        <taxon>Methanobacteriaceae</taxon>
        <taxon>Candidatus Methanobinarius</taxon>
    </lineage>
</organism>
<proteinExistence type="predicted"/>
<feature type="domain" description="Putative cytidyltransferase-related C-terminal region" evidence="1">
    <location>
        <begin position="156"/>
        <end position="361"/>
    </location>
</feature>
<evidence type="ECO:0000313" key="2">
    <source>
        <dbReference type="EMBL" id="RBQ22360.1"/>
    </source>
</evidence>
<keyword evidence="3" id="KW-1185">Reference proteome</keyword>
<name>A0A366M9F6_9EURY</name>
<evidence type="ECO:0000259" key="1">
    <source>
        <dbReference type="Pfam" id="PF16581"/>
    </source>
</evidence>
<protein>
    <recommendedName>
        <fullName evidence="1">Putative cytidyltransferase-related C-terminal region domain-containing protein</fullName>
    </recommendedName>
</protein>
<dbReference type="Pfam" id="PF16581">
    <property type="entry name" value="HIGH_NTase1_ass"/>
    <property type="match status" value="1"/>
</dbReference>